<feature type="region of interest" description="Disordered" evidence="1">
    <location>
        <begin position="564"/>
        <end position="612"/>
    </location>
</feature>
<gene>
    <name evidence="2" type="ORF">C8F04DRAFT_1234218</name>
</gene>
<feature type="compositionally biased region" description="Basic and acidic residues" evidence="1">
    <location>
        <begin position="564"/>
        <end position="605"/>
    </location>
</feature>
<dbReference type="Proteomes" id="UP001218188">
    <property type="component" value="Unassembled WGS sequence"/>
</dbReference>
<evidence type="ECO:0000313" key="2">
    <source>
        <dbReference type="EMBL" id="KAJ7034612.1"/>
    </source>
</evidence>
<keyword evidence="3" id="KW-1185">Reference proteome</keyword>
<evidence type="ECO:0008006" key="4">
    <source>
        <dbReference type="Google" id="ProtNLM"/>
    </source>
</evidence>
<reference evidence="2" key="1">
    <citation type="submission" date="2023-03" db="EMBL/GenBank/DDBJ databases">
        <title>Massive genome expansion in bonnet fungi (Mycena s.s.) driven by repeated elements and novel gene families across ecological guilds.</title>
        <authorList>
            <consortium name="Lawrence Berkeley National Laboratory"/>
            <person name="Harder C.B."/>
            <person name="Miyauchi S."/>
            <person name="Viragh M."/>
            <person name="Kuo A."/>
            <person name="Thoen E."/>
            <person name="Andreopoulos B."/>
            <person name="Lu D."/>
            <person name="Skrede I."/>
            <person name="Drula E."/>
            <person name="Henrissat B."/>
            <person name="Morin E."/>
            <person name="Kohler A."/>
            <person name="Barry K."/>
            <person name="LaButti K."/>
            <person name="Morin E."/>
            <person name="Salamov A."/>
            <person name="Lipzen A."/>
            <person name="Mereny Z."/>
            <person name="Hegedus B."/>
            <person name="Baldrian P."/>
            <person name="Stursova M."/>
            <person name="Weitz H."/>
            <person name="Taylor A."/>
            <person name="Grigoriev I.V."/>
            <person name="Nagy L.G."/>
            <person name="Martin F."/>
            <person name="Kauserud H."/>
        </authorList>
    </citation>
    <scope>NUCLEOTIDE SEQUENCE</scope>
    <source>
        <strain evidence="2">CBHHK200</strain>
    </source>
</reference>
<sequence length="647" mass="72508">MDTETYSDSEDVPAPSPDEPVFTSSCGGMFAGSHHFTLVGGTFNSMNYHATPTVPPDFCMIPMGDIDLQKEVTANRNSGVIDRRRHRNCVRRVYSAKINGRKSNVTVAVYQGSGAEEDWRRDVEKYTLVRHPNILQICGGASYGNIHATVFHGDLVLFEQFLAPQSPIMTVYLYASCLEEWRRVTDYFESLWQKTLNIWDCTIWIRTPTGRLSVDLVPRDNGLALFRSSVEASLPKATPSNVAEVIVIESLGLGLYHRTCALYLNQYWNDAISTSATVDLGAVISWPSRYRDGEHVEIALPAEISVFSHDGWWISGDGEGNLMGNGWTRHRANCVANTRIILDVYSYHDHEGWLSQASHVFSRLQIMSNLEDYQRITFTFTIGNAGGYPLPGYLFLCPQKDFRIGPTSFRWPKCPAYWSLDPSGVDRLSTEEAVRLGFPPFQLDTSIRGRSWDASVYAGLRKFHQAKGFNPESQDIARHLGYTLYELCGDVNSPFAHGELPFLGNHFPLISSFEPRNELDEEVANDEVDADNEWADTKSALHEDGCRTRTLSLSRLLMLQPQLGDERSNAEDGDVGKDTIFERRGDQELRDGGYTDTSTNHEADCHPQTASRPTGGSFIHHIFGALRHGLFVEADNIDTNPISPFPV</sequence>
<evidence type="ECO:0000256" key="1">
    <source>
        <dbReference type="SAM" id="MobiDB-lite"/>
    </source>
</evidence>
<organism evidence="2 3">
    <name type="scientific">Mycena alexandri</name>
    <dbReference type="NCBI Taxonomy" id="1745969"/>
    <lineage>
        <taxon>Eukaryota</taxon>
        <taxon>Fungi</taxon>
        <taxon>Dikarya</taxon>
        <taxon>Basidiomycota</taxon>
        <taxon>Agaricomycotina</taxon>
        <taxon>Agaricomycetes</taxon>
        <taxon>Agaricomycetidae</taxon>
        <taxon>Agaricales</taxon>
        <taxon>Marasmiineae</taxon>
        <taxon>Mycenaceae</taxon>
        <taxon>Mycena</taxon>
    </lineage>
</organism>
<name>A0AAD6X2V3_9AGAR</name>
<proteinExistence type="predicted"/>
<accession>A0AAD6X2V3</accession>
<dbReference type="EMBL" id="JARJCM010000056">
    <property type="protein sequence ID" value="KAJ7034612.1"/>
    <property type="molecule type" value="Genomic_DNA"/>
</dbReference>
<comment type="caution">
    <text evidence="2">The sequence shown here is derived from an EMBL/GenBank/DDBJ whole genome shotgun (WGS) entry which is preliminary data.</text>
</comment>
<protein>
    <recommendedName>
        <fullName evidence="4">Protein kinase domain-containing protein</fullName>
    </recommendedName>
</protein>
<evidence type="ECO:0000313" key="3">
    <source>
        <dbReference type="Proteomes" id="UP001218188"/>
    </source>
</evidence>
<dbReference type="AlphaFoldDB" id="A0AAD6X2V3"/>